<protein>
    <submittedName>
        <fullName evidence="2">Uncharacterized protein</fullName>
    </submittedName>
</protein>
<feature type="transmembrane region" description="Helical" evidence="1">
    <location>
        <begin position="478"/>
        <end position="500"/>
    </location>
</feature>
<name>A0ABM8S6R5_9BURK</name>
<reference evidence="2 3" key="1">
    <citation type="submission" date="2021-02" db="EMBL/GenBank/DDBJ databases">
        <authorList>
            <person name="Vanwijnsberghe S."/>
        </authorList>
    </citation>
    <scope>NUCLEOTIDE SEQUENCE [LARGE SCALE GENOMIC DNA]</scope>
    <source>
        <strain evidence="2 3">R-69776</strain>
    </source>
</reference>
<proteinExistence type="predicted"/>
<keyword evidence="1" id="KW-0472">Membrane</keyword>
<keyword evidence="1" id="KW-0812">Transmembrane</keyword>
<feature type="transmembrane region" description="Helical" evidence="1">
    <location>
        <begin position="150"/>
        <end position="177"/>
    </location>
</feature>
<keyword evidence="1" id="KW-1133">Transmembrane helix</keyword>
<feature type="transmembrane region" description="Helical" evidence="1">
    <location>
        <begin position="6"/>
        <end position="24"/>
    </location>
</feature>
<evidence type="ECO:0000256" key="1">
    <source>
        <dbReference type="SAM" id="Phobius"/>
    </source>
</evidence>
<dbReference type="RefSeq" id="WP_054034550.1">
    <property type="nucleotide sequence ID" value="NZ_CAJNBH010000013.1"/>
</dbReference>
<evidence type="ECO:0000313" key="2">
    <source>
        <dbReference type="EMBL" id="CAE6786219.1"/>
    </source>
</evidence>
<evidence type="ECO:0000313" key="3">
    <source>
        <dbReference type="Proteomes" id="UP000673821"/>
    </source>
</evidence>
<accession>A0ABM8S6R5</accession>
<organism evidence="2 3">
    <name type="scientific">Paraburkholderia nemoris</name>
    <dbReference type="NCBI Taxonomy" id="2793076"/>
    <lineage>
        <taxon>Bacteria</taxon>
        <taxon>Pseudomonadati</taxon>
        <taxon>Pseudomonadota</taxon>
        <taxon>Betaproteobacteria</taxon>
        <taxon>Burkholderiales</taxon>
        <taxon>Burkholderiaceae</taxon>
        <taxon>Paraburkholderia</taxon>
    </lineage>
</organism>
<sequence>MSPIDIFSIVGTVVTICGGLDIAVKKQHKLSLSNWVTRASGKKSGFGYKGSIFLDKIFGKRLFSIRAIASYAGCSLTSILASYAIAVWTSAPDMWKSISVFPNKVTSFDIFLLLLAIALAVAGDIASYAQTRVFVRAVDQYKNPVVMIGLILADIVTSFSLLFLAFTIARTVLYIFVIQSNPTLSLEKHTQYITEIPKLLFSNNPAFEDDLPNRGNLALAHALASVKSNDKTSLADLAMAAKVVDLQKEKSANFNRFVEYSAKTDTVNYKSNVFYYIIAWGNTELLLNQLKKDVGQGTAPIADTSKARMQAEVTVLGKAAAKPNVSMDIDSATVARNLPLNSVIAIAGPFNVLSAAFERTLRDSYQVIGYKLSPYVSFDPYAGLSDFIGIVQTESNTSFLGRPPSKPERYEVLKYFNDPLNALPSQLQIPFSPMVASCLTSTMFFFSYLVFVVLAEIREALLKLVRRVAPAFDWNKAIFTSLGIAFCIALCVLYLADIVFSEAWTALFS</sequence>
<feature type="transmembrane region" description="Helical" evidence="1">
    <location>
        <begin position="110"/>
        <end position="129"/>
    </location>
</feature>
<dbReference type="Proteomes" id="UP000673821">
    <property type="component" value="Unassembled WGS sequence"/>
</dbReference>
<feature type="transmembrane region" description="Helical" evidence="1">
    <location>
        <begin position="434"/>
        <end position="457"/>
    </location>
</feature>
<gene>
    <name evidence="2" type="ORF">R69776_04554</name>
</gene>
<feature type="transmembrane region" description="Helical" evidence="1">
    <location>
        <begin position="68"/>
        <end position="90"/>
    </location>
</feature>
<dbReference type="EMBL" id="CAJNBH010000013">
    <property type="protein sequence ID" value="CAE6786219.1"/>
    <property type="molecule type" value="Genomic_DNA"/>
</dbReference>
<comment type="caution">
    <text evidence="2">The sequence shown here is derived from an EMBL/GenBank/DDBJ whole genome shotgun (WGS) entry which is preliminary data.</text>
</comment>
<keyword evidence="3" id="KW-1185">Reference proteome</keyword>